<dbReference type="SUPFAM" id="SSF48452">
    <property type="entry name" value="TPR-like"/>
    <property type="match status" value="1"/>
</dbReference>
<accession>A0A0F8XJL3</accession>
<dbReference type="InterPro" id="IPR011990">
    <property type="entry name" value="TPR-like_helical_dom_sf"/>
</dbReference>
<organism evidence="2">
    <name type="scientific">marine sediment metagenome</name>
    <dbReference type="NCBI Taxonomy" id="412755"/>
    <lineage>
        <taxon>unclassified sequences</taxon>
        <taxon>metagenomes</taxon>
        <taxon>ecological metagenomes</taxon>
    </lineage>
</organism>
<sequence length="202" mass="22503">RKEEALRRARQIVKADPKNVKAAKVLAGVLGTLEKTEGYLRQLELLYEMDTADPGINNDLGYSWADQGRRLAKAERMIRIALRGRPGEVAFKDSLGWVLYKQGRFTKAKEVFDTVVDVDEDKLHPIILDHAGDNCWRLGLKLEAYRLWVRGVALAGRQERQDKETRQVGGHTAEKVAAGRKGRTPRLAPLGQAAGAPAAPRK</sequence>
<protein>
    <submittedName>
        <fullName evidence="2">Uncharacterized protein</fullName>
    </submittedName>
</protein>
<comment type="caution">
    <text evidence="2">The sequence shown here is derived from an EMBL/GenBank/DDBJ whole genome shotgun (WGS) entry which is preliminary data.</text>
</comment>
<dbReference type="AlphaFoldDB" id="A0A0F8XJL3"/>
<feature type="non-terminal residue" evidence="2">
    <location>
        <position position="1"/>
    </location>
</feature>
<feature type="compositionally biased region" description="Low complexity" evidence="1">
    <location>
        <begin position="185"/>
        <end position="202"/>
    </location>
</feature>
<dbReference type="Gene3D" id="1.25.40.10">
    <property type="entry name" value="Tetratricopeptide repeat domain"/>
    <property type="match status" value="1"/>
</dbReference>
<reference evidence="2" key="1">
    <citation type="journal article" date="2015" name="Nature">
        <title>Complex archaea that bridge the gap between prokaryotes and eukaryotes.</title>
        <authorList>
            <person name="Spang A."/>
            <person name="Saw J.H."/>
            <person name="Jorgensen S.L."/>
            <person name="Zaremba-Niedzwiedzka K."/>
            <person name="Martijn J."/>
            <person name="Lind A.E."/>
            <person name="van Eijk R."/>
            <person name="Schleper C."/>
            <person name="Guy L."/>
            <person name="Ettema T.J."/>
        </authorList>
    </citation>
    <scope>NUCLEOTIDE SEQUENCE</scope>
</reference>
<dbReference type="EMBL" id="LAZR01058704">
    <property type="protein sequence ID" value="KKK69322.1"/>
    <property type="molecule type" value="Genomic_DNA"/>
</dbReference>
<evidence type="ECO:0000256" key="1">
    <source>
        <dbReference type="SAM" id="MobiDB-lite"/>
    </source>
</evidence>
<proteinExistence type="predicted"/>
<name>A0A0F8XJL3_9ZZZZ</name>
<feature type="region of interest" description="Disordered" evidence="1">
    <location>
        <begin position="159"/>
        <end position="202"/>
    </location>
</feature>
<gene>
    <name evidence="2" type="ORF">LCGC14_2935190</name>
</gene>
<evidence type="ECO:0000313" key="2">
    <source>
        <dbReference type="EMBL" id="KKK69322.1"/>
    </source>
</evidence>